<sequence length="342" mass="38337">MSDFLFSNFFWLSSSCITRRKWVRHMPPKLPNLKYKPRRVVRPKDELDESQSTEGMEDMSLVQLERLRLQQEAALQQQQQQQQQQTFGVGTATLHSLRGDSAASVLPVDSASTHRAPRLQSAQIAASRAAAFLAPEAKRFPVNTMSKILEVRADTPGMTVYHPTPLDCTLPARLKSSDEDCFVEGDDQRVDATTQDDGVAFLKEYEEELRRSRLANMRFEREVLRASADKIDAQISMGCSDKGEFVWFQLPRFQADPPFLLTQLPSGKIGEVKVYKSGRMLMEICGVYYELAVEGYTAGGDVACNVVAAVTPSQQPDEKTSCYQLGLLEKKIVCTPSITLDK</sequence>
<dbReference type="EMBL" id="JABDHM010000369">
    <property type="protein sequence ID" value="KAF5215103.1"/>
    <property type="molecule type" value="Genomic_DNA"/>
</dbReference>
<keyword evidence="2" id="KW-0240">DNA-directed RNA polymerase</keyword>
<protein>
    <submittedName>
        <fullName evidence="6">Putative RNA polymerase III RPC4</fullName>
    </submittedName>
</protein>
<name>A0A7J6XLJ6_TRYCR</name>
<evidence type="ECO:0000313" key="6">
    <source>
        <dbReference type="EMBL" id="KAF5225546.1"/>
    </source>
</evidence>
<accession>A0A7J6XLJ6</accession>
<reference evidence="5" key="2">
    <citation type="submission" date="2020-04" db="EMBL/GenBank/DDBJ databases">
        <authorList>
            <person name="Diaz Viraque F."/>
        </authorList>
    </citation>
    <scope>NUCLEOTIDE SEQUENCE</scope>
    <source>
        <strain evidence="5">Berenice</strain>
    </source>
</reference>
<evidence type="ECO:0000256" key="4">
    <source>
        <dbReference type="ARBA" id="ARBA00023242"/>
    </source>
</evidence>
<evidence type="ECO:0000256" key="1">
    <source>
        <dbReference type="ARBA" id="ARBA00004123"/>
    </source>
</evidence>
<dbReference type="Pfam" id="PF05132">
    <property type="entry name" value="RNA_pol_Rpc4"/>
    <property type="match status" value="1"/>
</dbReference>
<evidence type="ECO:0000256" key="3">
    <source>
        <dbReference type="ARBA" id="ARBA00023163"/>
    </source>
</evidence>
<dbReference type="VEuPathDB" id="TriTrypDB:ECC02_001310"/>
<dbReference type="GO" id="GO:0042797">
    <property type="term" value="P:tRNA transcription by RNA polymerase III"/>
    <property type="evidence" value="ECO:0007669"/>
    <property type="project" value="TreeGrafter"/>
</dbReference>
<gene>
    <name evidence="6" type="ORF">ECC02_001310</name>
    <name evidence="5" type="ORF">ECC02_012227</name>
</gene>
<evidence type="ECO:0000313" key="7">
    <source>
        <dbReference type="Proteomes" id="UP000583944"/>
    </source>
</evidence>
<dbReference type="EMBL" id="JABDHM010000006">
    <property type="protein sequence ID" value="KAF5225546.1"/>
    <property type="molecule type" value="Genomic_DNA"/>
</dbReference>
<dbReference type="AlphaFoldDB" id="A0A7J6XLJ6"/>
<proteinExistence type="predicted"/>
<reference evidence="5 7" key="1">
    <citation type="journal article" date="2019" name="Genome Biol. Evol.">
        <title>Nanopore Sequencing Significantly Improves Genome Assembly of the Protozoan Parasite Trypanosoma cruzi.</title>
        <authorList>
            <person name="Diaz-Viraque F."/>
            <person name="Pita S."/>
            <person name="Greif G."/>
            <person name="de Souza R.C.M."/>
            <person name="Iraola G."/>
            <person name="Robello C."/>
        </authorList>
    </citation>
    <scope>NUCLEOTIDE SEQUENCE [LARGE SCALE GENOMIC DNA]</scope>
    <source>
        <strain evidence="5 7">Berenice</strain>
    </source>
</reference>
<dbReference type="GO" id="GO:0005666">
    <property type="term" value="C:RNA polymerase III complex"/>
    <property type="evidence" value="ECO:0007669"/>
    <property type="project" value="InterPro"/>
</dbReference>
<dbReference type="PANTHER" id="PTHR13408">
    <property type="entry name" value="DNA-DIRECTED RNA POLYMERASE III"/>
    <property type="match status" value="1"/>
</dbReference>
<dbReference type="VEuPathDB" id="TriTrypDB:BCY84_14192"/>
<keyword evidence="3" id="KW-0804">Transcription</keyword>
<organism evidence="5 7">
    <name type="scientific">Trypanosoma cruzi</name>
    <dbReference type="NCBI Taxonomy" id="5693"/>
    <lineage>
        <taxon>Eukaryota</taxon>
        <taxon>Discoba</taxon>
        <taxon>Euglenozoa</taxon>
        <taxon>Kinetoplastea</taxon>
        <taxon>Metakinetoplastina</taxon>
        <taxon>Trypanosomatida</taxon>
        <taxon>Trypanosomatidae</taxon>
        <taxon>Trypanosoma</taxon>
        <taxon>Schizotrypanum</taxon>
    </lineage>
</organism>
<keyword evidence="4" id="KW-0539">Nucleus</keyword>
<comment type="caution">
    <text evidence="5">The sequence shown here is derived from an EMBL/GenBank/DDBJ whole genome shotgun (WGS) entry which is preliminary data.</text>
</comment>
<dbReference type="InterPro" id="IPR007811">
    <property type="entry name" value="RPC4"/>
</dbReference>
<dbReference type="Proteomes" id="UP000583944">
    <property type="component" value="Unassembled WGS sequence"/>
</dbReference>
<evidence type="ECO:0000313" key="5">
    <source>
        <dbReference type="EMBL" id="KAF5215103.1"/>
    </source>
</evidence>
<dbReference type="VEuPathDB" id="TriTrypDB:ECC02_012227"/>
<evidence type="ECO:0000256" key="2">
    <source>
        <dbReference type="ARBA" id="ARBA00022478"/>
    </source>
</evidence>
<dbReference type="GO" id="GO:0003677">
    <property type="term" value="F:DNA binding"/>
    <property type="evidence" value="ECO:0007669"/>
    <property type="project" value="InterPro"/>
</dbReference>
<comment type="subcellular location">
    <subcellularLocation>
        <location evidence="1">Nucleus</location>
    </subcellularLocation>
</comment>
<dbReference type="PANTHER" id="PTHR13408:SF0">
    <property type="entry name" value="DNA-DIRECTED RNA POLYMERASE III SUBUNIT RPC4"/>
    <property type="match status" value="1"/>
</dbReference>